<evidence type="ECO:0000313" key="1">
    <source>
        <dbReference type="EMBL" id="KRG17202.1"/>
    </source>
</evidence>
<reference evidence="2" key="2">
    <citation type="journal article" date="2016" name="Genome Announc.">
        <title>Draft Genome Sequences of Two Novel Amoeba-Resistant Intranuclear Bacteria, 'Candidatus Berkiella cookevillensis' and 'Candidatus Berkiella aquae'.</title>
        <authorList>
            <person name="Mehari Y.T."/>
            <person name="Arivett B.A."/>
            <person name="Farone A.L."/>
            <person name="Gunderson J.H."/>
            <person name="Farone M.B."/>
        </authorList>
    </citation>
    <scope>NUCLEOTIDE SEQUENCE</scope>
    <source>
        <strain evidence="2">CC99</strain>
    </source>
</reference>
<evidence type="ECO:0000313" key="3">
    <source>
        <dbReference type="Proteomes" id="UP000051494"/>
    </source>
</evidence>
<reference evidence="1" key="1">
    <citation type="submission" date="2015-09" db="EMBL/GenBank/DDBJ databases">
        <title>Draft Genome Sequences of Two Novel Amoeba-resistant Intranuclear Bacteria, Candidatus Berkiella cookevillensis and Candidatus Berkiella aquae.</title>
        <authorList>
            <person name="Mehari Y.T."/>
            <person name="Arivett B.A."/>
            <person name="Farone A.L."/>
            <person name="Gunderson J.H."/>
            <person name="Farone M.B."/>
        </authorList>
    </citation>
    <scope>NUCLEOTIDE SEQUENCE [LARGE SCALE GENOMIC DNA]</scope>
    <source>
        <strain evidence="1">CC99</strain>
    </source>
</reference>
<protein>
    <submittedName>
        <fullName evidence="1">Uncharacterized protein</fullName>
    </submittedName>
</protein>
<gene>
    <name evidence="2" type="ORF">CC99x_007770</name>
    <name evidence="1" type="ORF">CC99x_02551</name>
</gene>
<dbReference type="EMBL" id="LKHV02000001">
    <property type="protein sequence ID" value="MCS5708800.1"/>
    <property type="molecule type" value="Genomic_DNA"/>
</dbReference>
<reference evidence="2" key="3">
    <citation type="submission" date="2021-06" db="EMBL/GenBank/DDBJ databases">
        <title>Genomic Description and Analysis of Intracellular Bacteria, Candidatus Berkiella cookevillensis and Candidatus Berkiella aquae.</title>
        <authorList>
            <person name="Kidane D.T."/>
            <person name="Mehari Y.T."/>
            <person name="Rice F.C."/>
            <person name="Arivett B.A."/>
            <person name="Farone A.L."/>
            <person name="Berk S.G."/>
            <person name="Farone M.B."/>
        </authorList>
    </citation>
    <scope>NUCLEOTIDE SEQUENCE</scope>
    <source>
        <strain evidence="2">CC99</strain>
    </source>
</reference>
<dbReference type="EMBL" id="LKHV01000025">
    <property type="protein sequence ID" value="KRG17202.1"/>
    <property type="molecule type" value="Genomic_DNA"/>
</dbReference>
<evidence type="ECO:0000313" key="2">
    <source>
        <dbReference type="EMBL" id="MCS5708800.1"/>
    </source>
</evidence>
<proteinExistence type="predicted"/>
<accession>A0A0Q9YHF6</accession>
<dbReference type="RefSeq" id="WP_057625632.1">
    <property type="nucleotide sequence ID" value="NZ_LKHV02000001.1"/>
</dbReference>
<dbReference type="STRING" id="437022.CC99x_02551"/>
<dbReference type="AlphaFoldDB" id="A0A0Q9YHF6"/>
<comment type="caution">
    <text evidence="1">The sequence shown here is derived from an EMBL/GenBank/DDBJ whole genome shotgun (WGS) entry which is preliminary data.</text>
</comment>
<name>A0A0Q9YHF6_9GAMM</name>
<organism evidence="1">
    <name type="scientific">Candidatus Berkiella cookevillensis</name>
    <dbReference type="NCBI Taxonomy" id="437022"/>
    <lineage>
        <taxon>Bacteria</taxon>
        <taxon>Pseudomonadati</taxon>
        <taxon>Pseudomonadota</taxon>
        <taxon>Gammaproteobacteria</taxon>
        <taxon>Candidatus Berkiellales</taxon>
        <taxon>Candidatus Berkiellaceae</taxon>
        <taxon>Candidatus Berkiella</taxon>
    </lineage>
</organism>
<dbReference type="Proteomes" id="UP000051494">
    <property type="component" value="Unassembled WGS sequence"/>
</dbReference>
<keyword evidence="3" id="KW-1185">Reference proteome</keyword>
<sequence>MDDWRKHGAEALHSVRIGNPATYLNVSASLLGKDEQVEVNINHKEPTDGLMSVEENIKSILDEIDKDLSIK</sequence>